<dbReference type="RefSeq" id="XP_031777486.1">
    <property type="nucleotide sequence ID" value="XM_031921626.2"/>
</dbReference>
<organism evidence="14 15">
    <name type="scientific">Nasonia vitripennis</name>
    <name type="common">Parasitic wasp</name>
    <dbReference type="NCBI Taxonomy" id="7425"/>
    <lineage>
        <taxon>Eukaryota</taxon>
        <taxon>Metazoa</taxon>
        <taxon>Ecdysozoa</taxon>
        <taxon>Arthropoda</taxon>
        <taxon>Hexapoda</taxon>
        <taxon>Insecta</taxon>
        <taxon>Pterygota</taxon>
        <taxon>Neoptera</taxon>
        <taxon>Endopterygota</taxon>
        <taxon>Hymenoptera</taxon>
        <taxon>Apocrita</taxon>
        <taxon>Proctotrupomorpha</taxon>
        <taxon>Chalcidoidea</taxon>
        <taxon>Pteromalidae</taxon>
        <taxon>Pteromalinae</taxon>
        <taxon>Nasonia</taxon>
    </lineage>
</organism>
<dbReference type="GO" id="GO:0034246">
    <property type="term" value="F:mitochondrial transcription factor activity"/>
    <property type="evidence" value="ECO:0007669"/>
    <property type="project" value="TreeGrafter"/>
</dbReference>
<dbReference type="GO" id="GO:0003723">
    <property type="term" value="F:RNA binding"/>
    <property type="evidence" value="ECO:0007669"/>
    <property type="project" value="UniProtKB-UniRule"/>
</dbReference>
<feature type="binding site" evidence="11">
    <location>
        <position position="57"/>
    </location>
    <ligand>
        <name>S-adenosyl-L-methionine</name>
        <dbReference type="ChEBI" id="CHEBI:59789"/>
    </ligand>
</feature>
<dbReference type="Pfam" id="PF00398">
    <property type="entry name" value="RrnaAD"/>
    <property type="match status" value="1"/>
</dbReference>
<dbReference type="RefSeq" id="XP_032457329.1">
    <property type="nucleotide sequence ID" value="XM_032601438.1"/>
</dbReference>
<dbReference type="EnsemblMetazoa" id="XM_032601437">
    <property type="protein sequence ID" value="XP_032457328"/>
    <property type="gene ID" value="LOC100116230"/>
</dbReference>
<dbReference type="InterPro" id="IPR023165">
    <property type="entry name" value="rRNA_Ade_diMease-like_C"/>
</dbReference>
<evidence type="ECO:0000256" key="10">
    <source>
        <dbReference type="ARBA" id="ARBA00023163"/>
    </source>
</evidence>
<keyword evidence="3 11" id="KW-0489">Methyltransferase</keyword>
<dbReference type="FunFam" id="3.40.50.150:FF:000109">
    <property type="entry name" value="rRNA adenine N(6)-methyltransferase"/>
    <property type="match status" value="1"/>
</dbReference>
<evidence type="ECO:0000256" key="7">
    <source>
        <dbReference type="ARBA" id="ARBA00022946"/>
    </source>
</evidence>
<dbReference type="PANTHER" id="PTHR11727">
    <property type="entry name" value="DIMETHYLADENOSINE TRANSFERASE"/>
    <property type="match status" value="1"/>
</dbReference>
<evidence type="ECO:0000256" key="5">
    <source>
        <dbReference type="ARBA" id="ARBA00022691"/>
    </source>
</evidence>
<evidence type="ECO:0000256" key="4">
    <source>
        <dbReference type="ARBA" id="ARBA00022679"/>
    </source>
</evidence>
<comment type="subcellular location">
    <subcellularLocation>
        <location evidence="1">Mitochondrion</location>
    </subcellularLocation>
</comment>
<comment type="similarity">
    <text evidence="11 12">Belongs to the class I-like SAM-binding methyltransferase superfamily. rRNA adenine N(6)-methyltransferase family.</text>
</comment>
<keyword evidence="7" id="KW-0809">Transit peptide</keyword>
<dbReference type="Gene3D" id="3.40.50.150">
    <property type="entry name" value="Vaccinia Virus protein VP39"/>
    <property type="match status" value="1"/>
</dbReference>
<keyword evidence="4 11" id="KW-0808">Transferase</keyword>
<evidence type="ECO:0000313" key="14">
    <source>
        <dbReference type="EnsemblMetazoa" id="XP_031777485"/>
    </source>
</evidence>
<name>A0A7M7PXE0_NASVI</name>
<evidence type="ECO:0000256" key="1">
    <source>
        <dbReference type="ARBA" id="ARBA00004173"/>
    </source>
</evidence>
<dbReference type="GO" id="GO:0000179">
    <property type="term" value="F:rRNA (adenine-N6,N6-)-dimethyltransferase activity"/>
    <property type="evidence" value="ECO:0007669"/>
    <property type="project" value="UniProtKB-UniRule"/>
</dbReference>
<feature type="binding site" evidence="11">
    <location>
        <position position="79"/>
    </location>
    <ligand>
        <name>S-adenosyl-L-methionine</name>
        <dbReference type="ChEBI" id="CHEBI:59789"/>
    </ligand>
</feature>
<dbReference type="InterPro" id="IPR020596">
    <property type="entry name" value="rRNA_Ade_Mease_Trfase_CS"/>
</dbReference>
<dbReference type="EnsemblMetazoa" id="XM_032601439">
    <property type="protein sequence ID" value="XP_032457330"/>
    <property type="gene ID" value="LOC100116230"/>
</dbReference>
<dbReference type="EnsemblMetazoa" id="XM_031921622">
    <property type="protein sequence ID" value="XP_031777482"/>
    <property type="gene ID" value="LOC100116230"/>
</dbReference>
<dbReference type="EC" id="2.1.1.-" evidence="12"/>
<evidence type="ECO:0000256" key="3">
    <source>
        <dbReference type="ARBA" id="ARBA00022603"/>
    </source>
</evidence>
<dbReference type="EnsemblMetazoa" id="XM_031921626">
    <property type="protein sequence ID" value="XP_031777486"/>
    <property type="gene ID" value="LOC100116230"/>
</dbReference>
<dbReference type="RefSeq" id="XP_032457335.1">
    <property type="nucleotide sequence ID" value="XM_032601444.1"/>
</dbReference>
<dbReference type="InParanoid" id="A0A7M7PXE0"/>
<dbReference type="InterPro" id="IPR029063">
    <property type="entry name" value="SAM-dependent_MTases_sf"/>
</dbReference>
<dbReference type="EnsemblMetazoa" id="XM_032601444">
    <property type="protein sequence ID" value="XP_032457335"/>
    <property type="gene ID" value="LOC100116230"/>
</dbReference>
<dbReference type="GeneID" id="100116230"/>
<keyword evidence="2 12" id="KW-0698">rRNA processing</keyword>
<dbReference type="InterPro" id="IPR001737">
    <property type="entry name" value="KsgA/Erm"/>
</dbReference>
<dbReference type="RefSeq" id="XP_032457328.1">
    <property type="nucleotide sequence ID" value="XM_032601437.1"/>
</dbReference>
<dbReference type="SMR" id="A0A7M7PXE0"/>
<evidence type="ECO:0000256" key="6">
    <source>
        <dbReference type="ARBA" id="ARBA00022884"/>
    </source>
</evidence>
<dbReference type="AlphaFoldDB" id="A0A7M7PXE0"/>
<dbReference type="GO" id="GO:0005759">
    <property type="term" value="C:mitochondrial matrix"/>
    <property type="evidence" value="ECO:0007669"/>
    <property type="project" value="TreeGrafter"/>
</dbReference>
<dbReference type="PROSITE" id="PS51689">
    <property type="entry name" value="SAM_RNA_A_N6_MT"/>
    <property type="match status" value="1"/>
</dbReference>
<dbReference type="PROSITE" id="PS01131">
    <property type="entry name" value="RRNA_A_DIMETH"/>
    <property type="match status" value="1"/>
</dbReference>
<keyword evidence="9" id="KW-0496">Mitochondrion</keyword>
<keyword evidence="5 11" id="KW-0949">S-adenosyl-L-methionine</keyword>
<keyword evidence="8" id="KW-0805">Transcription regulation</keyword>
<evidence type="ECO:0000256" key="8">
    <source>
        <dbReference type="ARBA" id="ARBA00023015"/>
    </source>
</evidence>
<accession>A0A7M7PXE0</accession>
<dbReference type="RefSeq" id="XP_032457331.1">
    <property type="nucleotide sequence ID" value="XM_032601440.1"/>
</dbReference>
<dbReference type="RefSeq" id="XP_032457333.1">
    <property type="nucleotide sequence ID" value="XM_032601442.1"/>
</dbReference>
<dbReference type="EnsemblMetazoa" id="XM_031921627">
    <property type="protein sequence ID" value="XP_031777487"/>
    <property type="gene ID" value="LOC100116230"/>
</dbReference>
<dbReference type="OrthoDB" id="16079at2759"/>
<dbReference type="EnsemblMetazoa" id="XM_031921625">
    <property type="protein sequence ID" value="XP_031777485"/>
    <property type="gene ID" value="LOC100116230"/>
</dbReference>
<dbReference type="EnsemblMetazoa" id="XM_032601440">
    <property type="protein sequence ID" value="XP_032457331"/>
    <property type="gene ID" value="LOC100116230"/>
</dbReference>
<dbReference type="EnsemblMetazoa" id="XM_031921624">
    <property type="protein sequence ID" value="XP_031777484"/>
    <property type="gene ID" value="LOC100116230"/>
</dbReference>
<dbReference type="InterPro" id="IPR020598">
    <property type="entry name" value="rRNA_Ade_methylase_Trfase_N"/>
</dbReference>
<dbReference type="FunFam" id="1.10.8.100:FF:000006">
    <property type="entry name" value="rRNA adenine N(6)-methyltransferase"/>
    <property type="match status" value="1"/>
</dbReference>
<feature type="binding site" evidence="11">
    <location>
        <position position="30"/>
    </location>
    <ligand>
        <name>S-adenosyl-L-methionine</name>
        <dbReference type="ChEBI" id="CHEBI:59789"/>
    </ligand>
</feature>
<dbReference type="RefSeq" id="XP_032457334.1">
    <property type="nucleotide sequence ID" value="XM_032601443.1"/>
</dbReference>
<feature type="binding site" evidence="11">
    <location>
        <position position="108"/>
    </location>
    <ligand>
        <name>S-adenosyl-L-methionine</name>
        <dbReference type="ChEBI" id="CHEBI:59789"/>
    </ligand>
</feature>
<dbReference type="SUPFAM" id="SSF53335">
    <property type="entry name" value="S-adenosyl-L-methionine-dependent methyltransferases"/>
    <property type="match status" value="1"/>
</dbReference>
<dbReference type="EnsemblMetazoa" id="XM_032601442">
    <property type="protein sequence ID" value="XP_032457333"/>
    <property type="gene ID" value="LOC100116230"/>
</dbReference>
<dbReference type="RefSeq" id="XP_031777485.1">
    <property type="nucleotide sequence ID" value="XM_031921625.2"/>
</dbReference>
<protein>
    <recommendedName>
        <fullName evidence="12">rRNA adenine N(6)-methyltransferase</fullName>
        <ecNumber evidence="12">2.1.1.-</ecNumber>
    </recommendedName>
</protein>
<evidence type="ECO:0000256" key="2">
    <source>
        <dbReference type="ARBA" id="ARBA00022552"/>
    </source>
</evidence>
<dbReference type="RefSeq" id="XP_031777487.1">
    <property type="nucleotide sequence ID" value="XM_031921627.2"/>
</dbReference>
<dbReference type="FunCoup" id="A0A7M7PXE0">
    <property type="interactions" value="391"/>
</dbReference>
<dbReference type="RefSeq" id="XP_031777484.1">
    <property type="nucleotide sequence ID" value="XM_031921624.2"/>
</dbReference>
<dbReference type="KEGG" id="nvi:100116230"/>
<keyword evidence="6 11" id="KW-0694">RNA-binding</keyword>
<dbReference type="EnsemblMetazoa" id="XM_032601443">
    <property type="protein sequence ID" value="XP_032457334"/>
    <property type="gene ID" value="LOC100116230"/>
</dbReference>
<dbReference type="RefSeq" id="XP_032457332.1">
    <property type="nucleotide sequence ID" value="XM_032601441.1"/>
</dbReference>
<dbReference type="PANTHER" id="PTHR11727:SF17">
    <property type="entry name" value="DIMETHYLADENOSINE TRANSFERASE 1, MITOCHONDRIAL"/>
    <property type="match status" value="1"/>
</dbReference>
<evidence type="ECO:0000256" key="9">
    <source>
        <dbReference type="ARBA" id="ARBA00023128"/>
    </source>
</evidence>
<feature type="binding site" evidence="11">
    <location>
        <position position="138"/>
    </location>
    <ligand>
        <name>S-adenosyl-L-methionine</name>
        <dbReference type="ChEBI" id="CHEBI:59789"/>
    </ligand>
</feature>
<evidence type="ECO:0000256" key="12">
    <source>
        <dbReference type="RuleBase" id="RU362106"/>
    </source>
</evidence>
<dbReference type="GO" id="GO:0006391">
    <property type="term" value="P:transcription initiation at mitochondrial promoter"/>
    <property type="evidence" value="ECO:0007669"/>
    <property type="project" value="TreeGrafter"/>
</dbReference>
<keyword evidence="15" id="KW-1185">Reference proteome</keyword>
<dbReference type="EnsemblMetazoa" id="XM_032601438">
    <property type="protein sequence ID" value="XP_032457329"/>
    <property type="gene ID" value="LOC100116230"/>
</dbReference>
<dbReference type="CTD" id="8674019"/>
<dbReference type="SMART" id="SM00650">
    <property type="entry name" value="rADc"/>
    <property type="match status" value="1"/>
</dbReference>
<dbReference type="RefSeq" id="XP_032457330.1">
    <property type="nucleotide sequence ID" value="XM_032601439.1"/>
</dbReference>
<reference evidence="14" key="1">
    <citation type="submission" date="2021-01" db="UniProtKB">
        <authorList>
            <consortium name="EnsemblMetazoa"/>
        </authorList>
    </citation>
    <scope>IDENTIFICATION</scope>
</reference>
<dbReference type="Proteomes" id="UP000002358">
    <property type="component" value="Unassembled WGS sequence"/>
</dbReference>
<dbReference type="EnsemblMetazoa" id="XM_032601441">
    <property type="protein sequence ID" value="XP_032457332"/>
    <property type="gene ID" value="LOC100116230"/>
</dbReference>
<proteinExistence type="inferred from homology"/>
<keyword evidence="10" id="KW-0804">Transcription</keyword>
<evidence type="ECO:0000313" key="15">
    <source>
        <dbReference type="Proteomes" id="UP000002358"/>
    </source>
</evidence>
<sequence>MVSLRLPPTPTIRDIIKLYRLSAIKQLSQNFLMNEALTDKIVKSVGKIYNSQVLEVGPGPGGITRSILKKNPKKLIVVEKDQRFRPILDLMESIVSASDVDMTLIYNDIMSINTKDVFSFKDKKEWNDECPNIFIVGNLPFSISTALIIKWLHAISKQKEAWSHGRVRMTLTFQKEVAERLVADVMGNQRCRLSVMAQTWTLPKLQFIIPGSAFVPKPDVDVGVVSFVPLKTPRTNHDFLFFEKVNRHLFSFRQKYCIKCAGTLFPMDRRKQLSTTMFKLAKINPGIRSFQLTVEEINRLVSAYKYLCEKHPEIVSYDYRASKKIVSKKLTKSISVQDFTEN</sequence>
<dbReference type="RefSeq" id="XP_031777482.1">
    <property type="nucleotide sequence ID" value="XM_031921622.2"/>
</dbReference>
<feature type="binding site" evidence="11">
    <location>
        <position position="32"/>
    </location>
    <ligand>
        <name>S-adenosyl-L-methionine</name>
        <dbReference type="ChEBI" id="CHEBI:59789"/>
    </ligand>
</feature>
<evidence type="ECO:0000256" key="11">
    <source>
        <dbReference type="PROSITE-ProRule" id="PRU01026"/>
    </source>
</evidence>
<evidence type="ECO:0000259" key="13">
    <source>
        <dbReference type="SMART" id="SM00650"/>
    </source>
</evidence>
<dbReference type="Gene3D" id="1.10.8.100">
    <property type="entry name" value="Ribosomal RNA adenine dimethylase-like, domain 2"/>
    <property type="match status" value="1"/>
</dbReference>
<feature type="domain" description="Ribosomal RNA adenine methylase transferase N-terminal" evidence="13">
    <location>
        <begin position="37"/>
        <end position="231"/>
    </location>
</feature>